<feature type="compositionally biased region" description="Acidic residues" evidence="8">
    <location>
        <begin position="1610"/>
        <end position="1622"/>
    </location>
</feature>
<feature type="compositionally biased region" description="Low complexity" evidence="8">
    <location>
        <begin position="635"/>
        <end position="645"/>
    </location>
</feature>
<feature type="region of interest" description="Disordered" evidence="8">
    <location>
        <begin position="601"/>
        <end position="658"/>
    </location>
</feature>
<dbReference type="OMA" id="FYELEYF"/>
<evidence type="ECO:0000256" key="6">
    <source>
        <dbReference type="ARBA" id="ARBA00035220"/>
    </source>
</evidence>
<dbReference type="FunFam" id="1.10.238.10:FF:000628">
    <property type="entry name" value="Serine/threonine-protein phosphatase 2A regulatory subunit B'' subunit beta"/>
    <property type="match status" value="1"/>
</dbReference>
<evidence type="ECO:0000256" key="3">
    <source>
        <dbReference type="ARBA" id="ARBA00022837"/>
    </source>
</evidence>
<dbReference type="Pfam" id="PF21161">
    <property type="entry name" value="P2R3B_EF-hand"/>
    <property type="match status" value="1"/>
</dbReference>
<name>A0A9Q0MG05_BLOTA</name>
<dbReference type="InterPro" id="IPR041534">
    <property type="entry name" value="EF-hand_13"/>
</dbReference>
<feature type="compositionally biased region" description="Polar residues" evidence="8">
    <location>
        <begin position="888"/>
        <end position="905"/>
    </location>
</feature>
<keyword evidence="4" id="KW-0689">Ribosomal protein</keyword>
<feature type="compositionally biased region" description="Acidic residues" evidence="8">
    <location>
        <begin position="1566"/>
        <end position="1580"/>
    </location>
</feature>
<dbReference type="PROSITE" id="PS50222">
    <property type="entry name" value="EF_HAND_2"/>
    <property type="match status" value="1"/>
</dbReference>
<dbReference type="GO" id="GO:0019888">
    <property type="term" value="F:protein phosphatase regulator activity"/>
    <property type="evidence" value="ECO:0007669"/>
    <property type="project" value="TreeGrafter"/>
</dbReference>
<evidence type="ECO:0000256" key="1">
    <source>
        <dbReference type="ARBA" id="ARBA00009362"/>
    </source>
</evidence>
<dbReference type="GO" id="GO:0003735">
    <property type="term" value="F:structural constituent of ribosome"/>
    <property type="evidence" value="ECO:0007669"/>
    <property type="project" value="InterPro"/>
</dbReference>
<dbReference type="GO" id="GO:0006412">
    <property type="term" value="P:translation"/>
    <property type="evidence" value="ECO:0007669"/>
    <property type="project" value="InterPro"/>
</dbReference>
<gene>
    <name evidence="10" type="ORF">RDWZM_001435</name>
</gene>
<feature type="compositionally biased region" description="Polar residues" evidence="8">
    <location>
        <begin position="618"/>
        <end position="634"/>
    </location>
</feature>
<feature type="region of interest" description="Disordered" evidence="8">
    <location>
        <begin position="417"/>
        <end position="441"/>
    </location>
</feature>
<dbReference type="Gene3D" id="1.10.238.230">
    <property type="match status" value="1"/>
</dbReference>
<dbReference type="SUPFAM" id="SSF160374">
    <property type="entry name" value="RplX-like"/>
    <property type="match status" value="1"/>
</dbReference>
<organism evidence="10 11">
    <name type="scientific">Blomia tropicalis</name>
    <name type="common">Mite</name>
    <dbReference type="NCBI Taxonomy" id="40697"/>
    <lineage>
        <taxon>Eukaryota</taxon>
        <taxon>Metazoa</taxon>
        <taxon>Ecdysozoa</taxon>
        <taxon>Arthropoda</taxon>
        <taxon>Chelicerata</taxon>
        <taxon>Arachnida</taxon>
        <taxon>Acari</taxon>
        <taxon>Acariformes</taxon>
        <taxon>Sarcoptiformes</taxon>
        <taxon>Astigmata</taxon>
        <taxon>Glycyphagoidea</taxon>
        <taxon>Echimyopodidae</taxon>
        <taxon>Blomia</taxon>
    </lineage>
</organism>
<evidence type="ECO:0000313" key="11">
    <source>
        <dbReference type="Proteomes" id="UP001142055"/>
    </source>
</evidence>
<proteinExistence type="inferred from homology"/>
<dbReference type="PANTHER" id="PTHR14095:SF0">
    <property type="entry name" value="MIP22305P"/>
    <property type="match status" value="1"/>
</dbReference>
<feature type="compositionally biased region" description="Polar residues" evidence="8">
    <location>
        <begin position="427"/>
        <end position="441"/>
    </location>
</feature>
<feature type="compositionally biased region" description="Low complexity" evidence="8">
    <location>
        <begin position="458"/>
        <end position="489"/>
    </location>
</feature>
<accession>A0A9Q0MG05</accession>
<evidence type="ECO:0000256" key="2">
    <source>
        <dbReference type="ARBA" id="ARBA00022723"/>
    </source>
</evidence>
<dbReference type="Gene3D" id="1.10.238.10">
    <property type="entry name" value="EF-hand"/>
    <property type="match status" value="1"/>
</dbReference>
<dbReference type="GO" id="GO:0000159">
    <property type="term" value="C:protein phosphatase type 2A complex"/>
    <property type="evidence" value="ECO:0007669"/>
    <property type="project" value="TreeGrafter"/>
</dbReference>
<feature type="region of interest" description="Disordered" evidence="8">
    <location>
        <begin position="454"/>
        <end position="492"/>
    </location>
</feature>
<dbReference type="InterPro" id="IPR002048">
    <property type="entry name" value="EF_hand_dom"/>
</dbReference>
<dbReference type="FunFam" id="3.10.20.10:FF:000001">
    <property type="entry name" value="60S ribosomal protein L18a"/>
    <property type="match status" value="1"/>
</dbReference>
<dbReference type="FunFam" id="3.10.20.10:FF:000002">
    <property type="entry name" value="60S ribosomal protein L18a"/>
    <property type="match status" value="1"/>
</dbReference>
<feature type="domain" description="EF-hand" evidence="9">
    <location>
        <begin position="1393"/>
        <end position="1428"/>
    </location>
</feature>
<comment type="caution">
    <text evidence="10">The sequence shown here is derived from an EMBL/GenBank/DDBJ whole genome shotgun (WGS) entry which is preliminary data.</text>
</comment>
<feature type="region of interest" description="Disordered" evidence="8">
    <location>
        <begin position="1162"/>
        <end position="1190"/>
    </location>
</feature>
<dbReference type="EMBL" id="JAPWDV010000001">
    <property type="protein sequence ID" value="KAJ6222890.1"/>
    <property type="molecule type" value="Genomic_DNA"/>
</dbReference>
<dbReference type="InterPro" id="IPR023573">
    <property type="entry name" value="Ribosomal_eL20_dom"/>
</dbReference>
<dbReference type="InterPro" id="IPR011992">
    <property type="entry name" value="EF-hand-dom_pair"/>
</dbReference>
<dbReference type="GO" id="GO:1990904">
    <property type="term" value="C:ribonucleoprotein complex"/>
    <property type="evidence" value="ECO:0007669"/>
    <property type="project" value="UniProtKB-KW"/>
</dbReference>
<feature type="region of interest" description="Disordered" evidence="8">
    <location>
        <begin position="1684"/>
        <end position="1712"/>
    </location>
</feature>
<evidence type="ECO:0000256" key="7">
    <source>
        <dbReference type="ARBA" id="ARBA00035392"/>
    </source>
</evidence>
<comment type="similarity">
    <text evidence="1">Belongs to the eukaryotic ribosomal protein eL20 family.</text>
</comment>
<feature type="region of interest" description="Disordered" evidence="8">
    <location>
        <begin position="872"/>
        <end position="942"/>
    </location>
</feature>
<reference evidence="10" key="1">
    <citation type="submission" date="2022-12" db="EMBL/GenBank/DDBJ databases">
        <title>Genome assemblies of Blomia tropicalis.</title>
        <authorList>
            <person name="Cui Y."/>
        </authorList>
    </citation>
    <scope>NUCLEOTIDE SEQUENCE</scope>
    <source>
        <tissue evidence="10">Adult mites</tissue>
    </source>
</reference>
<dbReference type="GO" id="GO:0005509">
    <property type="term" value="F:calcium ion binding"/>
    <property type="evidence" value="ECO:0007669"/>
    <property type="project" value="InterPro"/>
</dbReference>
<keyword evidence="11" id="KW-1185">Reference proteome</keyword>
<evidence type="ECO:0000256" key="8">
    <source>
        <dbReference type="SAM" id="MobiDB-lite"/>
    </source>
</evidence>
<evidence type="ECO:0000313" key="10">
    <source>
        <dbReference type="EMBL" id="KAJ6222890.1"/>
    </source>
</evidence>
<feature type="region of interest" description="Disordered" evidence="8">
    <location>
        <begin position="1566"/>
        <end position="1646"/>
    </location>
</feature>
<feature type="compositionally biased region" description="Polar residues" evidence="8">
    <location>
        <begin position="1698"/>
        <end position="1712"/>
    </location>
</feature>
<keyword evidence="2" id="KW-0479">Metal-binding</keyword>
<dbReference type="Pfam" id="PF13499">
    <property type="entry name" value="EF-hand_7"/>
    <property type="match status" value="1"/>
</dbReference>
<dbReference type="InterPro" id="IPR028877">
    <property type="entry name" value="Ribosomal_eL20"/>
</dbReference>
<dbReference type="Gene3D" id="3.10.20.10">
    <property type="match status" value="2"/>
</dbReference>
<dbReference type="CDD" id="cd21504">
    <property type="entry name" value="PPP2R3A_B-like"/>
    <property type="match status" value="1"/>
</dbReference>
<dbReference type="Pfam" id="PF17958">
    <property type="entry name" value="EF-hand_13"/>
    <property type="match status" value="1"/>
</dbReference>
<dbReference type="Pfam" id="PF01775">
    <property type="entry name" value="Ribosomal_L18A"/>
    <property type="match status" value="1"/>
</dbReference>
<protein>
    <recommendedName>
        <fullName evidence="6">Large ribosomal subunit protein eL20</fullName>
    </recommendedName>
    <alternativeName>
        <fullName evidence="7">60S ribosomal protein L18a</fullName>
    </alternativeName>
</protein>
<dbReference type="PANTHER" id="PTHR14095">
    <property type="entry name" value="PHOSPHATASE 2A REGULATORY SUBUNIT-RELATED"/>
    <property type="match status" value="1"/>
</dbReference>
<evidence type="ECO:0000256" key="5">
    <source>
        <dbReference type="ARBA" id="ARBA00023274"/>
    </source>
</evidence>
<feature type="compositionally biased region" description="Low complexity" evidence="8">
    <location>
        <begin position="695"/>
        <end position="719"/>
    </location>
</feature>
<dbReference type="GO" id="GO:0005840">
    <property type="term" value="C:ribosome"/>
    <property type="evidence" value="ECO:0007669"/>
    <property type="project" value="UniProtKB-KW"/>
</dbReference>
<keyword evidence="5" id="KW-0687">Ribonucleoprotein</keyword>
<keyword evidence="3" id="KW-0106">Calcium</keyword>
<dbReference type="InterPro" id="IPR048855">
    <property type="entry name" value="P2R3A_B_D_EF-hand"/>
</dbReference>
<feature type="compositionally biased region" description="Polar residues" evidence="8">
    <location>
        <begin position="601"/>
        <end position="610"/>
    </location>
</feature>
<feature type="region of interest" description="Disordered" evidence="8">
    <location>
        <begin position="695"/>
        <end position="754"/>
    </location>
</feature>
<feature type="region of interest" description="Disordered" evidence="8">
    <location>
        <begin position="349"/>
        <end position="369"/>
    </location>
</feature>
<dbReference type="Gene3D" id="1.10.238.220">
    <property type="match status" value="1"/>
</dbReference>
<dbReference type="PROSITE" id="PS00018">
    <property type="entry name" value="EF_HAND_1"/>
    <property type="match status" value="1"/>
</dbReference>
<dbReference type="HAMAP" id="MF_00273">
    <property type="entry name" value="Ribosomal_eL20"/>
    <property type="match status" value="1"/>
</dbReference>
<feature type="compositionally biased region" description="Polar residues" evidence="8">
    <location>
        <begin position="720"/>
        <end position="743"/>
    </location>
</feature>
<dbReference type="SUPFAM" id="SSF47473">
    <property type="entry name" value="EF-hand"/>
    <property type="match status" value="2"/>
</dbReference>
<dbReference type="InterPro" id="IPR018247">
    <property type="entry name" value="EF_Hand_1_Ca_BS"/>
</dbReference>
<feature type="region of interest" description="Disordered" evidence="8">
    <location>
        <begin position="232"/>
        <end position="251"/>
    </location>
</feature>
<feature type="compositionally biased region" description="Low complexity" evidence="8">
    <location>
        <begin position="353"/>
        <end position="362"/>
    </location>
</feature>
<dbReference type="Proteomes" id="UP001142055">
    <property type="component" value="Chromosome 1"/>
</dbReference>
<evidence type="ECO:0000259" key="9">
    <source>
        <dbReference type="PROSITE" id="PS50222"/>
    </source>
</evidence>
<evidence type="ECO:0000256" key="4">
    <source>
        <dbReference type="ARBA" id="ARBA00022980"/>
    </source>
</evidence>
<sequence length="1712" mass="193373">MKASGVLRQYRIVGRHLPTAQIGNPPLFRMTIFAPDHIVAKSRFWYFLSKLKKIKKANGEIVEIKEIQESNAADRVKNYGVWLRYNSRTGSHNMYREYRDISTNNAVTSCYRDMGARHRARADSIQIIKVQEIEASKCVNDGGRRRSEPWNSVRVLRVISSAPQYYHSVRIDQRQHRAIHVLPEKYQFCSIGSVGRFNSPENITTEQSQTVTGFGRCRAKNRHRSVIQRIDYNNNNNNNKKQKSSQRPTQLDFNPIDWNQRFVYSDKTPSIQQSYSSTTTTTINRSISNGSVQQSSLSSSPIIDQFGSIVARIESYRENIGAALELLTTDLDEEPAHLENLIRNFVREDRLRQSSQPQSPLSPKEDGFDHDFEQRLLDTAKSANDTSDSTKLSSSLGRKTITVKKSTQADLLERLQQQQKAIKQRQTSDNHASSATFLSSNREGVVQSRLNRFGTCQSQSSQSSTTSSRETSPSPIITTQSTSLSSSPSNDFSRNGDYVDSIRHLNHTIHDMNRTVFGISPKSSSLSRYKTLIESRSETSSPVNFGTGIELVHPNDPNPNHHSSSTVTDVASNRYHQQHQYESVNVGNGGDTTLLEITSQTSSPNANNLDSSHRIHQQTRAGSSNGNSRFGSWRQQQQQQQQQLQPNPSLRHGISSISNVNDTPKCIASSIENQNTATISPTTTNSSVSATAASPSFYLSSSPSSNVSSVNTLPTSTSNDNLKQQSTTTTTVSDNCYINTQPIGGSDSSKSTLSSLYQQRPNDGVQHSQTNTIPYQQLAQSSPSNANNIDTFIQENEKFFHRGGNKFGLTRSVGVIENVNLPDDYLDCDQQSDDYSNVDAGEDDVDMKVQPNKLSSLTDDEKALLHETLKVGLYGGGGDSSPRKALITNGTEMTTSSTDSTVTNGEENRDPNGKPSSNGTNKPNRRIILVSKPVPKPEPKPEPKYVNGKVVFGQLPVKPVLQKGSVAERVMLFEKCPEKTSVTKSKLTELQKNRIINPNKIGHWVRSTVDKDVKIPKIANNTNNDVTTNGSNNFLHQNNNHNSQIKVKNQLQLQSSSTIANKIDEPKSPTISNVPTFRRFSRSNSLTGTLPGQLPRFYFPNGRPYSSHEVETQIKKIISIFERFPSRTVTRKELGGVLKLAGLPVYWKEPLFQAVSANAKSMSNGSLPNGGSTPRRTAGSRSNSIDLTNGVNGNGKKESISCDQFTDYWKKLITNCFDEAARFMSIITKGKRNYMVPEDLESMIQDVIDTHPGLLFLKEAEEFHSRYVHTVIARVFYCLDKNWSGMITLPELRKSNFLKVIQLLEDEEDINQITEYFSYEHFYVIYCKFWELDQDHDLYISKYDLSRHDDSAISSRMIDRIFSGAVTRGPRNNDNQMSYAEFVWFLLSEEDKRHPRAIEYWFRCMDLDGDGFLSFYELEYFYSEQVKRMEAAGIEALPFTDCLCQMIDLASPQDPNRITLNDLKRCRLTPVFFDTFFNLEKYLDHEQRDPFASQRDEDGVSISDWDRYAAEEYELLVAEENAQNGSNRNYHDQRSSSSSVHYKRYPIEEFVDVDEFDDDDEVDEMEEDYTNEDYDKESEESATSSSNEDITSSENDRDPMLASSNNSDDYYNDDDSFSDDESLQNVKLDTKRKLENDQPISSTYDDIDDIGKEFYEYLNSEFNVNHQQSSLKNDSRSIAMPKTIERRPLNPPPPPPLSSQISTTFTQTKITI</sequence>
<dbReference type="FunFam" id="1.10.238.220:FF:000001">
    <property type="entry name" value="Serine/threonine-protein phosphatase 2A regulatory subunit B'' subunit alpha"/>
    <property type="match status" value="1"/>
</dbReference>